<dbReference type="EMBL" id="UOEB01000073">
    <property type="protein sequence ID" value="VAV83350.1"/>
    <property type="molecule type" value="Genomic_DNA"/>
</dbReference>
<evidence type="ECO:0008006" key="2">
    <source>
        <dbReference type="Google" id="ProtNLM"/>
    </source>
</evidence>
<feature type="non-terminal residue" evidence="1">
    <location>
        <position position="64"/>
    </location>
</feature>
<proteinExistence type="predicted"/>
<protein>
    <recommendedName>
        <fullName evidence="2">Outer membrane lipoprotein carrier protein LolA</fullName>
    </recommendedName>
</protein>
<name>A0A3B0QP49_9ZZZZ</name>
<organism evidence="1">
    <name type="scientific">hydrothermal vent metagenome</name>
    <dbReference type="NCBI Taxonomy" id="652676"/>
    <lineage>
        <taxon>unclassified sequences</taxon>
        <taxon>metagenomes</taxon>
        <taxon>ecological metagenomes</taxon>
    </lineage>
</organism>
<sequence>MKKTLIVLILIACSDLLSTSVHAQKKFASIEKNVNNSANNLFHDLNKTKDTLILRGDKNIRYVY</sequence>
<accession>A0A3B0QP49</accession>
<gene>
    <name evidence="1" type="ORF">MNBD_BACTEROID02-301</name>
</gene>
<evidence type="ECO:0000313" key="1">
    <source>
        <dbReference type="EMBL" id="VAV83350.1"/>
    </source>
</evidence>
<reference evidence="1" key="1">
    <citation type="submission" date="2018-06" db="EMBL/GenBank/DDBJ databases">
        <authorList>
            <person name="Zhirakovskaya E."/>
        </authorList>
    </citation>
    <scope>NUCLEOTIDE SEQUENCE</scope>
</reference>
<dbReference type="AlphaFoldDB" id="A0A3B0QP49"/>